<keyword evidence="8" id="KW-0256">Endoplasmic reticulum</keyword>
<keyword evidence="9" id="KW-0492">Microsome</keyword>
<evidence type="ECO:0000256" key="11">
    <source>
        <dbReference type="ARBA" id="ARBA00023004"/>
    </source>
</evidence>
<accession>A0A8D8FLC8</accession>
<dbReference type="PRINTS" id="PR00385">
    <property type="entry name" value="P450"/>
</dbReference>
<name>A0A8D8FLC8_CULPI</name>
<evidence type="ECO:0000256" key="1">
    <source>
        <dbReference type="ARBA" id="ARBA00001971"/>
    </source>
</evidence>
<organism evidence="16">
    <name type="scientific">Culex pipiens</name>
    <name type="common">House mosquito</name>
    <dbReference type="NCBI Taxonomy" id="7175"/>
    <lineage>
        <taxon>Eukaryota</taxon>
        <taxon>Metazoa</taxon>
        <taxon>Ecdysozoa</taxon>
        <taxon>Arthropoda</taxon>
        <taxon>Hexapoda</taxon>
        <taxon>Insecta</taxon>
        <taxon>Pterygota</taxon>
        <taxon>Neoptera</taxon>
        <taxon>Endopterygota</taxon>
        <taxon>Diptera</taxon>
        <taxon>Nematocera</taxon>
        <taxon>Culicoidea</taxon>
        <taxon>Culicidae</taxon>
        <taxon>Culicinae</taxon>
        <taxon>Culicini</taxon>
        <taxon>Culex</taxon>
        <taxon>Culex</taxon>
    </lineage>
</organism>
<evidence type="ECO:0000256" key="2">
    <source>
        <dbReference type="ARBA" id="ARBA00003690"/>
    </source>
</evidence>
<dbReference type="GO" id="GO:0016705">
    <property type="term" value="F:oxidoreductase activity, acting on paired donors, with incorporation or reduction of molecular oxygen"/>
    <property type="evidence" value="ECO:0007669"/>
    <property type="project" value="InterPro"/>
</dbReference>
<dbReference type="InterPro" id="IPR036396">
    <property type="entry name" value="Cyt_P450_sf"/>
</dbReference>
<evidence type="ECO:0000256" key="10">
    <source>
        <dbReference type="ARBA" id="ARBA00023002"/>
    </source>
</evidence>
<dbReference type="PANTHER" id="PTHR24292:SF54">
    <property type="entry name" value="CYP9F3-RELATED"/>
    <property type="match status" value="1"/>
</dbReference>
<sequence length="531" mass="60823">MGVFIALALLLLALYLAYRWSIASYDFFKLRGVPFVKPLPLVGGMFPVLSGAMSVVDCTSEGYRRFRASRFSGLFMFRQPAYLIHDPELIKRIAIADFDHFVDHSFKFSTKMDPFLGRSLFFMDGLRWRQGRSGLSPAFTGSKMRSMFGLLTSYCEGAMRRLVNSEGVREMELKDLFKRVGNDVMTSISFGIDVDSVKDPQNDFFKNGKSFTNTEGIQGFKFFLATMIPEYIFTFLRIRLTPAPVAKFYETVVTCSIKSREEKKVIRPDFIHLLMQARKNILQEDQSDRNLESAGFSTVPEHLQSSPSDLVEWSDLDITAAVASFFFGGIESTTTMLCFTVYEVSLLPEVQAKLHAEIDSVQNNLEDNKLTYESIQKMKYLDMVVSETLRLWPPIGLTNRKCTKDYIMKNNDGTQVTLTKGDIIQLPIESIHRDSRFFPEPMRFDPERFSDENCHLLNQDAYMPFGLGPRNCVGSRLALMQAKCILYYLFLNFEVQISSRTDVPMQLDKRSMGVNAQNGFWFHLVPRREDV</sequence>
<evidence type="ECO:0000256" key="5">
    <source>
        <dbReference type="ARBA" id="ARBA00010617"/>
    </source>
</evidence>
<dbReference type="CDD" id="cd11056">
    <property type="entry name" value="CYP6-like"/>
    <property type="match status" value="1"/>
</dbReference>
<dbReference type="GO" id="GO:0005506">
    <property type="term" value="F:iron ion binding"/>
    <property type="evidence" value="ECO:0007669"/>
    <property type="project" value="InterPro"/>
</dbReference>
<dbReference type="InterPro" id="IPR050476">
    <property type="entry name" value="Insect_CytP450_Detox"/>
</dbReference>
<proteinExistence type="inferred from homology"/>
<evidence type="ECO:0000256" key="7">
    <source>
        <dbReference type="ARBA" id="ARBA00022723"/>
    </source>
</evidence>
<comment type="similarity">
    <text evidence="5 15">Belongs to the cytochrome P450 family.</text>
</comment>
<keyword evidence="11 14" id="KW-0408">Iron</keyword>
<evidence type="ECO:0000256" key="3">
    <source>
        <dbReference type="ARBA" id="ARBA00004174"/>
    </source>
</evidence>
<feature type="binding site" description="axial binding residue" evidence="14">
    <location>
        <position position="472"/>
    </location>
    <ligand>
        <name>heme</name>
        <dbReference type="ChEBI" id="CHEBI:30413"/>
    </ligand>
    <ligandPart>
        <name>Fe</name>
        <dbReference type="ChEBI" id="CHEBI:18248"/>
    </ligandPart>
</feature>
<dbReference type="InterPro" id="IPR002401">
    <property type="entry name" value="Cyt_P450_E_grp-I"/>
</dbReference>
<dbReference type="PANTHER" id="PTHR24292">
    <property type="entry name" value="CYTOCHROME P450"/>
    <property type="match status" value="1"/>
</dbReference>
<comment type="cofactor">
    <cofactor evidence="1 14">
        <name>heme</name>
        <dbReference type="ChEBI" id="CHEBI:30413"/>
    </cofactor>
</comment>
<dbReference type="GO" id="GO:0004497">
    <property type="term" value="F:monooxygenase activity"/>
    <property type="evidence" value="ECO:0007669"/>
    <property type="project" value="UniProtKB-KW"/>
</dbReference>
<evidence type="ECO:0000256" key="4">
    <source>
        <dbReference type="ARBA" id="ARBA00004406"/>
    </source>
</evidence>
<dbReference type="InterPro" id="IPR001128">
    <property type="entry name" value="Cyt_P450"/>
</dbReference>
<dbReference type="InterPro" id="IPR017972">
    <property type="entry name" value="Cyt_P450_CS"/>
</dbReference>
<protein>
    <submittedName>
        <fullName evidence="16">Cytochrome P450 9e2</fullName>
    </submittedName>
</protein>
<evidence type="ECO:0000313" key="16">
    <source>
        <dbReference type="EMBL" id="CAG6477057.1"/>
    </source>
</evidence>
<keyword evidence="12 15" id="KW-0503">Monooxygenase</keyword>
<dbReference type="AlphaFoldDB" id="A0A8D8FLC8"/>
<dbReference type="PROSITE" id="PS00086">
    <property type="entry name" value="CYTOCHROME_P450"/>
    <property type="match status" value="1"/>
</dbReference>
<keyword evidence="7 14" id="KW-0479">Metal-binding</keyword>
<dbReference type="Gene3D" id="1.10.630.10">
    <property type="entry name" value="Cytochrome P450"/>
    <property type="match status" value="1"/>
</dbReference>
<dbReference type="PRINTS" id="PR00463">
    <property type="entry name" value="EP450I"/>
</dbReference>
<dbReference type="SUPFAM" id="SSF48264">
    <property type="entry name" value="Cytochrome P450"/>
    <property type="match status" value="1"/>
</dbReference>
<keyword evidence="6 14" id="KW-0349">Heme</keyword>
<dbReference type="Pfam" id="PF00067">
    <property type="entry name" value="p450"/>
    <property type="match status" value="1"/>
</dbReference>
<evidence type="ECO:0000256" key="6">
    <source>
        <dbReference type="ARBA" id="ARBA00022617"/>
    </source>
</evidence>
<dbReference type="GO" id="GO:0020037">
    <property type="term" value="F:heme binding"/>
    <property type="evidence" value="ECO:0007669"/>
    <property type="project" value="InterPro"/>
</dbReference>
<reference evidence="16" key="1">
    <citation type="submission" date="2021-05" db="EMBL/GenBank/DDBJ databases">
        <authorList>
            <person name="Alioto T."/>
            <person name="Alioto T."/>
            <person name="Gomez Garrido J."/>
        </authorList>
    </citation>
    <scope>NUCLEOTIDE SEQUENCE</scope>
</reference>
<evidence type="ECO:0000256" key="9">
    <source>
        <dbReference type="ARBA" id="ARBA00022848"/>
    </source>
</evidence>
<evidence type="ECO:0000256" key="14">
    <source>
        <dbReference type="PIRSR" id="PIRSR602401-1"/>
    </source>
</evidence>
<comment type="function">
    <text evidence="2">May be involved in the metabolism of insect hormones and in the breakdown of synthetic insecticides.</text>
</comment>
<dbReference type="EMBL" id="HBUE01079958">
    <property type="protein sequence ID" value="CAG6477057.1"/>
    <property type="molecule type" value="Transcribed_RNA"/>
</dbReference>
<evidence type="ECO:0000256" key="12">
    <source>
        <dbReference type="ARBA" id="ARBA00023033"/>
    </source>
</evidence>
<keyword evidence="13" id="KW-0472">Membrane</keyword>
<evidence type="ECO:0000256" key="8">
    <source>
        <dbReference type="ARBA" id="ARBA00022824"/>
    </source>
</evidence>
<dbReference type="FunFam" id="1.10.630.10:FF:000042">
    <property type="entry name" value="Cytochrome P450"/>
    <property type="match status" value="1"/>
</dbReference>
<keyword evidence="10 15" id="KW-0560">Oxidoreductase</keyword>
<comment type="subcellular location">
    <subcellularLocation>
        <location evidence="4">Endoplasmic reticulum membrane</location>
        <topology evidence="4">Peripheral membrane protein</topology>
    </subcellularLocation>
    <subcellularLocation>
        <location evidence="3">Microsome membrane</location>
        <topology evidence="3">Peripheral membrane protein</topology>
    </subcellularLocation>
</comment>
<evidence type="ECO:0000256" key="13">
    <source>
        <dbReference type="ARBA" id="ARBA00023136"/>
    </source>
</evidence>
<dbReference type="GO" id="GO:0005789">
    <property type="term" value="C:endoplasmic reticulum membrane"/>
    <property type="evidence" value="ECO:0007669"/>
    <property type="project" value="UniProtKB-SubCell"/>
</dbReference>
<evidence type="ECO:0000256" key="15">
    <source>
        <dbReference type="RuleBase" id="RU000461"/>
    </source>
</evidence>